<feature type="region of interest" description="Disordered" evidence="2">
    <location>
        <begin position="22"/>
        <end position="59"/>
    </location>
</feature>
<dbReference type="OMA" id="RFKEWVG"/>
<dbReference type="InterPro" id="IPR027911">
    <property type="entry name" value="DUF4604"/>
</dbReference>
<evidence type="ECO:0000313" key="5">
    <source>
        <dbReference type="EMBL" id="SSX35896.1"/>
    </source>
</evidence>
<reference evidence="4" key="1">
    <citation type="submission" date="2018-04" db="EMBL/GenBank/DDBJ databases">
        <authorList>
            <person name="Go L.Y."/>
            <person name="Mitchell J.A."/>
        </authorList>
    </citation>
    <scope>NUCLEOTIDE SEQUENCE</scope>
    <source>
        <tissue evidence="4">Whole organism</tissue>
    </source>
</reference>
<evidence type="ECO:0000256" key="1">
    <source>
        <dbReference type="SAM" id="Coils"/>
    </source>
</evidence>
<dbReference type="AlphaFoldDB" id="A0A336LFJ9"/>
<feature type="compositionally biased region" description="Basic and acidic residues" evidence="2">
    <location>
        <begin position="103"/>
        <end position="118"/>
    </location>
</feature>
<reference evidence="5" key="2">
    <citation type="submission" date="2018-07" db="EMBL/GenBank/DDBJ databases">
        <authorList>
            <person name="Quirk P.G."/>
            <person name="Krulwich T.A."/>
        </authorList>
    </citation>
    <scope>NUCLEOTIDE SEQUENCE</scope>
</reference>
<sequence length="146" mass="16538">MSKRNVAFIKPDEPSFLKQIKEQIGYKEGPDINTKRQKLELEDDDDLSDNAQELDEESPQVVVLKDGDLTAEQAEIEKKRIELEESQKKADLSERIIFKKKSKTVDPDKAVKDKTAAKKEKKASKAAASKLSFADDDEEENEGRSQ</sequence>
<organism evidence="4">
    <name type="scientific">Culicoides sonorensis</name>
    <name type="common">Biting midge</name>
    <dbReference type="NCBI Taxonomy" id="179676"/>
    <lineage>
        <taxon>Eukaryota</taxon>
        <taxon>Metazoa</taxon>
        <taxon>Ecdysozoa</taxon>
        <taxon>Arthropoda</taxon>
        <taxon>Hexapoda</taxon>
        <taxon>Insecta</taxon>
        <taxon>Pterygota</taxon>
        <taxon>Neoptera</taxon>
        <taxon>Endopterygota</taxon>
        <taxon>Diptera</taxon>
        <taxon>Nematocera</taxon>
        <taxon>Chironomoidea</taxon>
        <taxon>Ceratopogonidae</taxon>
        <taxon>Ceratopogoninae</taxon>
        <taxon>Culicoides</taxon>
        <taxon>Monoculicoides</taxon>
    </lineage>
</organism>
<protein>
    <submittedName>
        <fullName evidence="4">CSON011597 protein</fullName>
    </submittedName>
</protein>
<dbReference type="Pfam" id="PF15377">
    <property type="entry name" value="DUF4604"/>
    <property type="match status" value="1"/>
</dbReference>
<feature type="coiled-coil region" evidence="1">
    <location>
        <begin position="69"/>
        <end position="96"/>
    </location>
</feature>
<dbReference type="EMBL" id="UFQS01005094">
    <property type="protein sequence ID" value="SSX16704.1"/>
    <property type="molecule type" value="Genomic_DNA"/>
</dbReference>
<dbReference type="PANTHER" id="PTHR31195">
    <property type="entry name" value="GEO02494P1"/>
    <property type="match status" value="1"/>
</dbReference>
<feature type="compositionally biased region" description="Basic and acidic residues" evidence="2">
    <location>
        <begin position="22"/>
        <end position="40"/>
    </location>
</feature>
<evidence type="ECO:0000259" key="3">
    <source>
        <dbReference type="Pfam" id="PF15377"/>
    </source>
</evidence>
<dbReference type="InterPro" id="IPR040219">
    <property type="entry name" value="KIAA1143-like"/>
</dbReference>
<feature type="domain" description="DUF4604" evidence="3">
    <location>
        <begin position="4"/>
        <end position="137"/>
    </location>
</feature>
<proteinExistence type="predicted"/>
<name>A0A336LFJ9_CULSO</name>
<dbReference type="VEuPathDB" id="VectorBase:CSON011597"/>
<feature type="compositionally biased region" description="Acidic residues" evidence="2">
    <location>
        <begin position="41"/>
        <end position="58"/>
    </location>
</feature>
<evidence type="ECO:0000313" key="4">
    <source>
        <dbReference type="EMBL" id="SSX16704.1"/>
    </source>
</evidence>
<dbReference type="PANTHER" id="PTHR31195:SF2">
    <property type="entry name" value="GEO02494P1"/>
    <property type="match status" value="1"/>
</dbReference>
<feature type="region of interest" description="Disordered" evidence="2">
    <location>
        <begin position="103"/>
        <end position="146"/>
    </location>
</feature>
<feature type="compositionally biased region" description="Acidic residues" evidence="2">
    <location>
        <begin position="134"/>
        <end position="146"/>
    </location>
</feature>
<accession>A0A336LFJ9</accession>
<dbReference type="EMBL" id="UFQT01005094">
    <property type="protein sequence ID" value="SSX35896.1"/>
    <property type="molecule type" value="Genomic_DNA"/>
</dbReference>
<evidence type="ECO:0000256" key="2">
    <source>
        <dbReference type="SAM" id="MobiDB-lite"/>
    </source>
</evidence>
<keyword evidence="1" id="KW-0175">Coiled coil</keyword>
<gene>
    <name evidence="4" type="primary">CSON011597</name>
</gene>